<keyword evidence="3" id="KW-0547">Nucleotide-binding</keyword>
<dbReference type="SUPFAM" id="SSF90123">
    <property type="entry name" value="ABC transporter transmembrane region"/>
    <property type="match status" value="1"/>
</dbReference>
<dbReference type="GO" id="GO:0016887">
    <property type="term" value="F:ATP hydrolysis activity"/>
    <property type="evidence" value="ECO:0007669"/>
    <property type="project" value="InterPro"/>
</dbReference>
<dbReference type="GO" id="GO:0008233">
    <property type="term" value="F:peptidase activity"/>
    <property type="evidence" value="ECO:0007669"/>
    <property type="project" value="InterPro"/>
</dbReference>
<keyword evidence="6 9" id="KW-1133">Transmembrane helix</keyword>
<dbReference type="InterPro" id="IPR036640">
    <property type="entry name" value="ABC1_TM_sf"/>
</dbReference>
<dbReference type="Proteomes" id="UP000580839">
    <property type="component" value="Unassembled WGS sequence"/>
</dbReference>
<protein>
    <submittedName>
        <fullName evidence="13">ATP-binding cassette domain-containing protein</fullName>
    </submittedName>
</protein>
<comment type="subcellular location">
    <subcellularLocation>
        <location evidence="1">Cell membrane</location>
        <topology evidence="1">Multi-pass membrane protein</topology>
    </subcellularLocation>
</comment>
<dbReference type="InterPro" id="IPR027417">
    <property type="entry name" value="P-loop_NTPase"/>
</dbReference>
<dbReference type="InterPro" id="IPR011527">
    <property type="entry name" value="ABC1_TM_dom"/>
</dbReference>
<dbReference type="SUPFAM" id="SSF52540">
    <property type="entry name" value="P-loop containing nucleoside triphosphate hydrolases"/>
    <property type="match status" value="1"/>
</dbReference>
<reference evidence="13 14" key="1">
    <citation type="submission" date="2020-04" db="EMBL/GenBank/DDBJ databases">
        <title>Metagenomic profiling of ammonia- and methane-oxidizing microorganisms in a Dutch drinking water treatment plant.</title>
        <authorList>
            <person name="Poghosyan L."/>
            <person name="Leucker S."/>
        </authorList>
    </citation>
    <scope>NUCLEOTIDE SEQUENCE [LARGE SCALE GENOMIC DNA]</scope>
    <source>
        <strain evidence="13">S-RSF-IL-03</strain>
    </source>
</reference>
<dbReference type="InterPro" id="IPR003439">
    <property type="entry name" value="ABC_transporter-like_ATP-bd"/>
</dbReference>
<dbReference type="PROSITE" id="PS50893">
    <property type="entry name" value="ABC_TRANSPORTER_2"/>
    <property type="match status" value="1"/>
</dbReference>
<evidence type="ECO:0000256" key="4">
    <source>
        <dbReference type="ARBA" id="ARBA00022840"/>
    </source>
</evidence>
<dbReference type="InterPro" id="IPR003593">
    <property type="entry name" value="AAA+_ATPase"/>
</dbReference>
<keyword evidence="4 13" id="KW-0067">ATP-binding</keyword>
<evidence type="ECO:0000256" key="3">
    <source>
        <dbReference type="ARBA" id="ARBA00022741"/>
    </source>
</evidence>
<dbReference type="GO" id="GO:0005524">
    <property type="term" value="F:ATP binding"/>
    <property type="evidence" value="ECO:0007669"/>
    <property type="project" value="UniProtKB-KW"/>
</dbReference>
<dbReference type="Gene3D" id="1.20.1560.10">
    <property type="entry name" value="ABC transporter type 1, transmembrane domain"/>
    <property type="match status" value="1"/>
</dbReference>
<evidence type="ECO:0000259" key="12">
    <source>
        <dbReference type="PROSITE" id="PS50990"/>
    </source>
</evidence>
<evidence type="ECO:0000256" key="7">
    <source>
        <dbReference type="ARBA" id="ARBA00023136"/>
    </source>
</evidence>
<comment type="caution">
    <text evidence="13">The sequence shown here is derived from an EMBL/GenBank/DDBJ whole genome shotgun (WGS) entry which is preliminary data.</text>
</comment>
<dbReference type="GO" id="GO:0140359">
    <property type="term" value="F:ABC-type transporter activity"/>
    <property type="evidence" value="ECO:0007669"/>
    <property type="project" value="InterPro"/>
</dbReference>
<dbReference type="EMBL" id="JABFRW010000019">
    <property type="protein sequence ID" value="NOT32856.1"/>
    <property type="molecule type" value="Genomic_DNA"/>
</dbReference>
<dbReference type="SMART" id="SM00382">
    <property type="entry name" value="AAA"/>
    <property type="match status" value="1"/>
</dbReference>
<feature type="domain" description="ABC transmembrane type-1" evidence="11">
    <location>
        <begin position="316"/>
        <end position="552"/>
    </location>
</feature>
<dbReference type="Pfam" id="PF03412">
    <property type="entry name" value="Peptidase_C39"/>
    <property type="match status" value="1"/>
</dbReference>
<dbReference type="GO" id="GO:0006508">
    <property type="term" value="P:proteolysis"/>
    <property type="evidence" value="ECO:0007669"/>
    <property type="project" value="InterPro"/>
</dbReference>
<dbReference type="InterPro" id="IPR017871">
    <property type="entry name" value="ABC_transporter-like_CS"/>
</dbReference>
<evidence type="ECO:0000256" key="1">
    <source>
        <dbReference type="ARBA" id="ARBA00004651"/>
    </source>
</evidence>
<feature type="transmembrane region" description="Helical" evidence="9">
    <location>
        <begin position="351"/>
        <end position="373"/>
    </location>
</feature>
<evidence type="ECO:0000313" key="14">
    <source>
        <dbReference type="Proteomes" id="UP000580839"/>
    </source>
</evidence>
<dbReference type="Gene3D" id="3.90.70.10">
    <property type="entry name" value="Cysteine proteinases"/>
    <property type="match status" value="1"/>
</dbReference>
<feature type="transmembrane region" description="Helical" evidence="9">
    <location>
        <begin position="535"/>
        <end position="555"/>
    </location>
</feature>
<dbReference type="AlphaFoldDB" id="A0A849SEL1"/>
<dbReference type="GO" id="GO:0034040">
    <property type="term" value="F:ATPase-coupled lipid transmembrane transporter activity"/>
    <property type="evidence" value="ECO:0007669"/>
    <property type="project" value="TreeGrafter"/>
</dbReference>
<dbReference type="Pfam" id="PF00005">
    <property type="entry name" value="ABC_tran"/>
    <property type="match status" value="1"/>
</dbReference>
<keyword evidence="8" id="KW-0080">Bacteriocin transport</keyword>
<evidence type="ECO:0000256" key="6">
    <source>
        <dbReference type="ARBA" id="ARBA00022989"/>
    </source>
</evidence>
<keyword evidence="5" id="KW-0653">Protein transport</keyword>
<keyword evidence="2 9" id="KW-0812">Transmembrane</keyword>
<dbReference type="PANTHER" id="PTHR24221">
    <property type="entry name" value="ATP-BINDING CASSETTE SUB-FAMILY B"/>
    <property type="match status" value="1"/>
</dbReference>
<gene>
    <name evidence="13" type="ORF">HOP12_01665</name>
</gene>
<dbReference type="GO" id="GO:0005886">
    <property type="term" value="C:plasma membrane"/>
    <property type="evidence" value="ECO:0007669"/>
    <property type="project" value="UniProtKB-SubCell"/>
</dbReference>
<dbReference type="InterPro" id="IPR039421">
    <property type="entry name" value="Type_1_exporter"/>
</dbReference>
<dbReference type="PROSITE" id="PS50929">
    <property type="entry name" value="ABC_TM1F"/>
    <property type="match status" value="1"/>
</dbReference>
<evidence type="ECO:0000256" key="5">
    <source>
        <dbReference type="ARBA" id="ARBA00022927"/>
    </source>
</evidence>
<evidence type="ECO:0000256" key="2">
    <source>
        <dbReference type="ARBA" id="ARBA00022692"/>
    </source>
</evidence>
<evidence type="ECO:0000259" key="10">
    <source>
        <dbReference type="PROSITE" id="PS50893"/>
    </source>
</evidence>
<keyword evidence="5" id="KW-0813">Transport</keyword>
<dbReference type="GO" id="GO:0043213">
    <property type="term" value="P:bacteriocin transport"/>
    <property type="evidence" value="ECO:0007669"/>
    <property type="project" value="UniProtKB-KW"/>
</dbReference>
<dbReference type="PANTHER" id="PTHR24221:SF654">
    <property type="entry name" value="ATP-BINDING CASSETTE SUB-FAMILY B MEMBER 6"/>
    <property type="match status" value="1"/>
</dbReference>
<accession>A0A849SEL1</accession>
<feature type="domain" description="Peptidase C39" evidence="12">
    <location>
        <begin position="16"/>
        <end position="142"/>
    </location>
</feature>
<name>A0A849SEL1_UNCEI</name>
<feature type="domain" description="ABC transporter" evidence="10">
    <location>
        <begin position="631"/>
        <end position="865"/>
    </location>
</feature>
<keyword evidence="7 9" id="KW-0472">Membrane</keyword>
<dbReference type="Gene3D" id="3.40.50.300">
    <property type="entry name" value="P-loop containing nucleotide triphosphate hydrolases"/>
    <property type="match status" value="1"/>
</dbReference>
<dbReference type="InterPro" id="IPR005074">
    <property type="entry name" value="Peptidase_C39"/>
</dbReference>
<evidence type="ECO:0000256" key="9">
    <source>
        <dbReference type="SAM" id="Phobius"/>
    </source>
</evidence>
<evidence type="ECO:0000259" key="11">
    <source>
        <dbReference type="PROSITE" id="PS50929"/>
    </source>
</evidence>
<organism evidence="13 14">
    <name type="scientific">Eiseniibacteriota bacterium</name>
    <dbReference type="NCBI Taxonomy" id="2212470"/>
    <lineage>
        <taxon>Bacteria</taxon>
        <taxon>Candidatus Eiseniibacteriota</taxon>
    </lineage>
</organism>
<dbReference type="PROSITE" id="PS50990">
    <property type="entry name" value="PEPTIDASE_C39"/>
    <property type="match status" value="1"/>
</dbReference>
<evidence type="ECO:0000256" key="8">
    <source>
        <dbReference type="ARBA" id="ARBA00043264"/>
    </source>
</evidence>
<sequence length="896" mass="96464">MPRRRIRSALAVEVVQTSAMDCGPAALQCLLAGHGLRSSYHRLREQCHTGVDGTSIDALEVIAVQMGLDAEQVMVPTDHLLLRSSRCLPALAVTRLHGGATHFVVVWSAFGDWVQVMDPAIGRLWIRTRRLLASLYQHGHEVDASAYRTWCGGEEMQSALRERMEHLDVSRAEANRHLETASEDSGWRSFARLDAGLRATASLVRGGGARRGSEATAVARTLLESPSPGAAWDALIPREYWSVRPAATTDSDSLVLRGCVLLRTPNGRRSVQAETAQIADDANSTTSAAGLRGDTRDPFARTLLSLILPTPLRVTALLGASILLATLGTLMLAVVLRALAGVGPASPDEGVRFAMVLSLLVLALALTLLEVPLGLEAHRLGRRLEARLRCSILDHLPWSRSRYLSSLPSSDIAERAHALHALHAMPPMFVAMVRAACEWMAMAIGAVTLVPALLPAVGVSLALSLPIALLSRSILAEQDMRSRVFSGALTRLHLDALLGAVPIRANGAASTLRRQHSRLLAEWGRAMLAAASNGLVTSLLLMLIAVGTLGILGLPRLTADAPSGAVLLAVFWTLRLPWLAQRIDSIGRDLLARRNIAQRAMELAIVADDPHAGDPADASESIAEPDVGVSFRAEAAEISRGGRIVLRDLSFEIPGGCRAAIVGPSGGGKSTLVAWMLGWHATTAGRLWVDGRAAHPESFRGLRAQTAWAESETRVWSDSLEQNLNYGLEPGATPRARESLVPSELAELARSLPSGMQAGLGDGGGRLSHGEAQRVRFGRAYGRRTARVVILDEAFSGLDREQRRRLSAVARERWPSATVVCVTHDLLDALHFDRVMVVVDGTIVENGEPPALAASEASQFARLLAEERSALELLDSKRWRRLDLDAGRLHSRHDAP</sequence>
<evidence type="ECO:0000313" key="13">
    <source>
        <dbReference type="EMBL" id="NOT32856.1"/>
    </source>
</evidence>
<dbReference type="PROSITE" id="PS00211">
    <property type="entry name" value="ABC_TRANSPORTER_1"/>
    <property type="match status" value="1"/>
</dbReference>
<feature type="transmembrane region" description="Helical" evidence="9">
    <location>
        <begin position="456"/>
        <end position="475"/>
    </location>
</feature>
<dbReference type="GO" id="GO:0015031">
    <property type="term" value="P:protein transport"/>
    <property type="evidence" value="ECO:0007669"/>
    <property type="project" value="UniProtKB-KW"/>
</dbReference>
<feature type="transmembrane region" description="Helical" evidence="9">
    <location>
        <begin position="314"/>
        <end position="339"/>
    </location>
</feature>
<proteinExistence type="predicted"/>